<feature type="domain" description="Pili assembly chaperone N-terminal" evidence="7">
    <location>
        <begin position="25"/>
        <end position="147"/>
    </location>
</feature>
<dbReference type="InterPro" id="IPR036316">
    <property type="entry name" value="Pili_assmbl_chap_C_dom_sf"/>
</dbReference>
<dbReference type="InterPro" id="IPR008962">
    <property type="entry name" value="PapD-like_sf"/>
</dbReference>
<reference evidence="9 10" key="1">
    <citation type="submission" date="2014-05" db="EMBL/GenBank/DDBJ databases">
        <title>ATOL: Assembling a taxonomically balanced genome-scale reconstruction of the evolutionary history of the Enterobacteriaceae.</title>
        <authorList>
            <person name="Plunkett G.III."/>
            <person name="Neeno-Eckwall E.C."/>
            <person name="Glasner J.D."/>
            <person name="Perna N.T."/>
        </authorList>
    </citation>
    <scope>NUCLEOTIDE SEQUENCE [LARGE SCALE GENOMIC DNA]</scope>
    <source>
        <strain evidence="9 10">ATCC 33320</strain>
    </source>
</reference>
<name>A0A085GKH0_9ENTR</name>
<keyword evidence="5" id="KW-0143">Chaperone</keyword>
<dbReference type="InterPro" id="IPR016148">
    <property type="entry name" value="Pili_assmbl_chaperone_C"/>
</dbReference>
<sequence length="239" mass="26412">MKLRPFVAAAIFALTSLSFSSSATVQLSANRVYYHAKDPDINISVKNSEDREYLVQSWIDAQGNPGLEKNAKLPFFVSPPLFHMANKSEAIVQIMYSGEGLPTDRESLVWLDVKAIPAMTDGEKLVKTKVMVAVLTRIKVFYRPENLPGNLEDAIAALSWKRMSNDTVTVTNNSPYYVVMNKVLINNEALKISIEDNNTVVAPHGEQTYKVKSAPAGAKVVWTAMNEFSVTSPEKTATL</sequence>
<dbReference type="InterPro" id="IPR013783">
    <property type="entry name" value="Ig-like_fold"/>
</dbReference>
<dbReference type="Pfam" id="PF00345">
    <property type="entry name" value="PapD_N"/>
    <property type="match status" value="1"/>
</dbReference>
<dbReference type="Proteomes" id="UP000028653">
    <property type="component" value="Unassembled WGS sequence"/>
</dbReference>
<keyword evidence="4" id="KW-0574">Periplasm</keyword>
<dbReference type="InterPro" id="IPR016147">
    <property type="entry name" value="Pili_assmbl_chaperone_N"/>
</dbReference>
<comment type="subcellular location">
    <subcellularLocation>
        <location evidence="1">Periplasm</location>
    </subcellularLocation>
</comment>
<dbReference type="InterPro" id="IPR050643">
    <property type="entry name" value="Periplasmic_pilus_chap"/>
</dbReference>
<dbReference type="eggNOG" id="COG3121">
    <property type="taxonomic scope" value="Bacteria"/>
</dbReference>
<dbReference type="SUPFAM" id="SSF49584">
    <property type="entry name" value="Periplasmic chaperone C-domain"/>
    <property type="match status" value="1"/>
</dbReference>
<dbReference type="Pfam" id="PF02753">
    <property type="entry name" value="PapD_C"/>
    <property type="match status" value="1"/>
</dbReference>
<evidence type="ECO:0000256" key="4">
    <source>
        <dbReference type="ARBA" id="ARBA00022764"/>
    </source>
</evidence>
<feature type="signal peptide" evidence="6">
    <location>
        <begin position="1"/>
        <end position="23"/>
    </location>
</feature>
<dbReference type="AlphaFoldDB" id="A0A085GKH0"/>
<protein>
    <submittedName>
        <fullName evidence="9">Pili assembly chaperone</fullName>
    </submittedName>
</protein>
<evidence type="ECO:0000256" key="2">
    <source>
        <dbReference type="ARBA" id="ARBA00007399"/>
    </source>
</evidence>
<dbReference type="RefSeq" id="WP_051873618.1">
    <property type="nucleotide sequence ID" value="NZ_JMPI01000011.1"/>
</dbReference>
<organism evidence="9 10">
    <name type="scientific">Buttiauxella agrestis ATCC 33320</name>
    <dbReference type="NCBI Taxonomy" id="1006004"/>
    <lineage>
        <taxon>Bacteria</taxon>
        <taxon>Pseudomonadati</taxon>
        <taxon>Pseudomonadota</taxon>
        <taxon>Gammaproteobacteria</taxon>
        <taxon>Enterobacterales</taxon>
        <taxon>Enterobacteriaceae</taxon>
        <taxon>Buttiauxella</taxon>
    </lineage>
</organism>
<gene>
    <name evidence="9" type="ORF">GBAG_0381</name>
</gene>
<feature type="chain" id="PRO_5001791291" evidence="6">
    <location>
        <begin position="24"/>
        <end position="239"/>
    </location>
</feature>
<dbReference type="PANTHER" id="PTHR30251">
    <property type="entry name" value="PILUS ASSEMBLY CHAPERONE"/>
    <property type="match status" value="1"/>
</dbReference>
<evidence type="ECO:0000256" key="6">
    <source>
        <dbReference type="SAM" id="SignalP"/>
    </source>
</evidence>
<dbReference type="GO" id="GO:0030288">
    <property type="term" value="C:outer membrane-bounded periplasmic space"/>
    <property type="evidence" value="ECO:0007669"/>
    <property type="project" value="InterPro"/>
</dbReference>
<evidence type="ECO:0000259" key="7">
    <source>
        <dbReference type="Pfam" id="PF00345"/>
    </source>
</evidence>
<dbReference type="PANTHER" id="PTHR30251:SF2">
    <property type="entry name" value="FIMBRIAL CHAPERONE YADV-RELATED"/>
    <property type="match status" value="1"/>
</dbReference>
<evidence type="ECO:0000256" key="1">
    <source>
        <dbReference type="ARBA" id="ARBA00004418"/>
    </source>
</evidence>
<keyword evidence="3 6" id="KW-0732">Signal</keyword>
<dbReference type="SUPFAM" id="SSF49354">
    <property type="entry name" value="PapD-like"/>
    <property type="match status" value="1"/>
</dbReference>
<proteinExistence type="inferred from homology"/>
<dbReference type="InterPro" id="IPR001829">
    <property type="entry name" value="Pili_assmbl_chaperone_bac"/>
</dbReference>
<evidence type="ECO:0000256" key="5">
    <source>
        <dbReference type="ARBA" id="ARBA00023186"/>
    </source>
</evidence>
<comment type="caution">
    <text evidence="9">The sequence shown here is derived from an EMBL/GenBank/DDBJ whole genome shotgun (WGS) entry which is preliminary data.</text>
</comment>
<dbReference type="EMBL" id="JMPI01000011">
    <property type="protein sequence ID" value="KFC84215.1"/>
    <property type="molecule type" value="Genomic_DNA"/>
</dbReference>
<comment type="similarity">
    <text evidence="2">Belongs to the periplasmic pilus chaperone family.</text>
</comment>
<accession>A0A085GKH0</accession>
<keyword evidence="10" id="KW-1185">Reference proteome</keyword>
<feature type="domain" description="Pili assembly chaperone C-terminal" evidence="8">
    <location>
        <begin position="170"/>
        <end position="228"/>
    </location>
</feature>
<evidence type="ECO:0000256" key="3">
    <source>
        <dbReference type="ARBA" id="ARBA00022729"/>
    </source>
</evidence>
<dbReference type="GO" id="GO:0071555">
    <property type="term" value="P:cell wall organization"/>
    <property type="evidence" value="ECO:0007669"/>
    <property type="project" value="InterPro"/>
</dbReference>
<evidence type="ECO:0000313" key="10">
    <source>
        <dbReference type="Proteomes" id="UP000028653"/>
    </source>
</evidence>
<evidence type="ECO:0000259" key="8">
    <source>
        <dbReference type="Pfam" id="PF02753"/>
    </source>
</evidence>
<evidence type="ECO:0000313" key="9">
    <source>
        <dbReference type="EMBL" id="KFC84215.1"/>
    </source>
</evidence>
<dbReference type="STRING" id="1006004.GBAG_0381"/>
<dbReference type="Gene3D" id="2.60.40.10">
    <property type="entry name" value="Immunoglobulins"/>
    <property type="match status" value="2"/>
</dbReference>
<dbReference type="PRINTS" id="PR00969">
    <property type="entry name" value="CHAPERONPILI"/>
</dbReference>